<feature type="compositionally biased region" description="Basic and acidic residues" evidence="1">
    <location>
        <begin position="584"/>
        <end position="598"/>
    </location>
</feature>
<gene>
    <name evidence="3" type="primary">LOC102806132</name>
</gene>
<feature type="compositionally biased region" description="Polar residues" evidence="1">
    <location>
        <begin position="685"/>
        <end position="731"/>
    </location>
</feature>
<feature type="region of interest" description="Disordered" evidence="1">
    <location>
        <begin position="380"/>
        <end position="424"/>
    </location>
</feature>
<dbReference type="RefSeq" id="XP_006817972.1">
    <property type="nucleotide sequence ID" value="XM_006817909.1"/>
</dbReference>
<feature type="compositionally biased region" description="Polar residues" evidence="1">
    <location>
        <begin position="739"/>
        <end position="750"/>
    </location>
</feature>
<feature type="region of interest" description="Disordered" evidence="1">
    <location>
        <begin position="436"/>
        <end position="803"/>
    </location>
</feature>
<feature type="compositionally biased region" description="Basic and acidic residues" evidence="1">
    <location>
        <begin position="459"/>
        <end position="475"/>
    </location>
</feature>
<feature type="compositionally biased region" description="Polar residues" evidence="1">
    <location>
        <begin position="443"/>
        <end position="452"/>
    </location>
</feature>
<name>A0ABM0MD81_SACKO</name>
<protein>
    <submittedName>
        <fullName evidence="3">Axoneme-associated protein mst101(2)-like</fullName>
    </submittedName>
</protein>
<dbReference type="GeneID" id="102806132"/>
<evidence type="ECO:0000256" key="1">
    <source>
        <dbReference type="SAM" id="MobiDB-lite"/>
    </source>
</evidence>
<evidence type="ECO:0000313" key="2">
    <source>
        <dbReference type="Proteomes" id="UP000694865"/>
    </source>
</evidence>
<dbReference type="Proteomes" id="UP000694865">
    <property type="component" value="Unplaced"/>
</dbReference>
<feature type="compositionally biased region" description="Basic residues" evidence="1">
    <location>
        <begin position="758"/>
        <end position="777"/>
    </location>
</feature>
<feature type="compositionally biased region" description="Polar residues" evidence="1">
    <location>
        <begin position="654"/>
        <end position="663"/>
    </location>
</feature>
<feature type="compositionally biased region" description="Basic and acidic residues" evidence="1">
    <location>
        <begin position="547"/>
        <end position="563"/>
    </location>
</feature>
<keyword evidence="2" id="KW-1185">Reference proteome</keyword>
<feature type="compositionally biased region" description="Basic and acidic residues" evidence="1">
    <location>
        <begin position="496"/>
        <end position="510"/>
    </location>
</feature>
<evidence type="ECO:0000313" key="3">
    <source>
        <dbReference type="RefSeq" id="XP_006817972.1"/>
    </source>
</evidence>
<feature type="compositionally biased region" description="Polar residues" evidence="1">
    <location>
        <begin position="564"/>
        <end position="574"/>
    </location>
</feature>
<feature type="compositionally biased region" description="Polar residues" evidence="1">
    <location>
        <begin position="531"/>
        <end position="540"/>
    </location>
</feature>
<proteinExistence type="predicted"/>
<feature type="compositionally biased region" description="Basic and acidic residues" evidence="1">
    <location>
        <begin position="401"/>
        <end position="424"/>
    </location>
</feature>
<feature type="compositionally biased region" description="Basic and acidic residues" evidence="1">
    <location>
        <begin position="607"/>
        <end position="617"/>
    </location>
</feature>
<accession>A0ABM0MD81</accession>
<feature type="compositionally biased region" description="Basic and acidic residues" evidence="1">
    <location>
        <begin position="664"/>
        <end position="682"/>
    </location>
</feature>
<sequence length="803" mass="90861">MTIIDNNNLVYGIGTETKMRFNRVTLNEATDAELYWSRVIVDNATTCAQLVFMDEIKKAGNSEHVLQEKNNSCVFATTLERDRKLRKNEEMLNSGKVSLVSYRPVSDVKKDDSEWNSAVLPPQLSTALKIERYTGLDLLKKSIETAEELLVHCPSSCKLEQDEGMSHERHVIKKENHPFTSLQPYSQNAKMKMTREEALVSLNIVTLSTSRAKQQYAKEEARKDTLNCEDGMAEYVHNYVQEITSGAMLQYYSKKDESIAEKATDNNVTTFEEDIVSRDVIKTTRVSDSLDNGNVRHHTSVLFELPEVPIDAEKYGDISSENTSKVSTKHNKYVFDCLKKLSFSAIQQTCHSIAADELHPHSTGHDKYMCQHKHVLTRDVAVQTSRRRNKKTSTKINSSKDTNESPLKSEHAIRGRADTKLKHDEAHLEIRKTCKEDKVQITPAPSETSQQGVIRKTGKLRERELKKEPKTRDKPNNNPTKRNVSILPLLKRRRKNEASRLETVKQKNEEGDVGGSKKQKNDKEDKVQITPAPSETSQQGVIKKTGKLRERELKKEPKTRDKPNNNPTKRNVSILSLLKRRRKNEASRLETVKQKNEEGDVGGSKKQKNDIMVDKFEALILAERQSNKPTKQRQLGATKKNTEPPKQRQGGAAKQTNEQPVKQRQGETVKQKNEPPKQRQGEAAKQTNEPSKQRQGGAAKQTNEPSKQRQGGAAKQTNESPVKQRQGGTAKQKNEPPKQRQSGAAKQTNEPPKDKATPTKKRSWVKTLKKKMSRTKSKSSEENSKTSSTSKKHSKPDDAESEL</sequence>
<organism evidence="2 3">
    <name type="scientific">Saccoglossus kowalevskii</name>
    <name type="common">Acorn worm</name>
    <dbReference type="NCBI Taxonomy" id="10224"/>
    <lineage>
        <taxon>Eukaryota</taxon>
        <taxon>Metazoa</taxon>
        <taxon>Hemichordata</taxon>
        <taxon>Enteropneusta</taxon>
        <taxon>Harrimaniidae</taxon>
        <taxon>Saccoglossus</taxon>
    </lineage>
</organism>
<reference evidence="3" key="1">
    <citation type="submission" date="2025-08" db="UniProtKB">
        <authorList>
            <consortium name="RefSeq"/>
        </authorList>
    </citation>
    <scope>IDENTIFICATION</scope>
    <source>
        <tissue evidence="3">Testes</tissue>
    </source>
</reference>